<dbReference type="NCBIfam" id="NF033484">
    <property type="entry name" value="Stp1_PP2C_phos"/>
    <property type="match status" value="1"/>
</dbReference>
<accession>A0A1P8UEH0</accession>
<dbReference type="InterPro" id="IPR036457">
    <property type="entry name" value="PPM-type-like_dom_sf"/>
</dbReference>
<name>A0A1P8UEH0_9GAMM</name>
<feature type="domain" description="PPM-type phosphatase" evidence="1">
    <location>
        <begin position="8"/>
        <end position="254"/>
    </location>
</feature>
<reference evidence="2 3" key="1">
    <citation type="submission" date="2017-01" db="EMBL/GenBank/DDBJ databases">
        <title>Draft sequence of Acidihalobacter ferrooxidans strain DSM 14175 (strain V8).</title>
        <authorList>
            <person name="Khaleque H.N."/>
            <person name="Ramsay J.P."/>
            <person name="Murphy R.J.T."/>
            <person name="Kaksonen A.H."/>
            <person name="Boxall N.J."/>
            <person name="Watkin E.L.J."/>
        </authorList>
    </citation>
    <scope>NUCLEOTIDE SEQUENCE [LARGE SCALE GENOMIC DNA]</scope>
    <source>
        <strain evidence="2 3">V8</strain>
    </source>
</reference>
<dbReference type="Pfam" id="PF13672">
    <property type="entry name" value="PP2C_2"/>
    <property type="match status" value="1"/>
</dbReference>
<organism evidence="2 3">
    <name type="scientific">Acidihalobacter ferrooxydans</name>
    <dbReference type="NCBI Taxonomy" id="1765967"/>
    <lineage>
        <taxon>Bacteria</taxon>
        <taxon>Pseudomonadati</taxon>
        <taxon>Pseudomonadota</taxon>
        <taxon>Gammaproteobacteria</taxon>
        <taxon>Chromatiales</taxon>
        <taxon>Ectothiorhodospiraceae</taxon>
        <taxon>Acidihalobacter</taxon>
    </lineage>
</organism>
<dbReference type="OrthoDB" id="9801841at2"/>
<dbReference type="RefSeq" id="WP_076835692.1">
    <property type="nucleotide sequence ID" value="NZ_CP019434.1"/>
</dbReference>
<dbReference type="KEGG" id="afy:BW247_03195"/>
<evidence type="ECO:0000313" key="2">
    <source>
        <dbReference type="EMBL" id="APZ42220.1"/>
    </source>
</evidence>
<dbReference type="SMART" id="SM00332">
    <property type="entry name" value="PP2Cc"/>
    <property type="match status" value="1"/>
</dbReference>
<proteinExistence type="predicted"/>
<protein>
    <recommendedName>
        <fullName evidence="1">PPM-type phosphatase domain-containing protein</fullName>
    </recommendedName>
</protein>
<gene>
    <name evidence="2" type="ORF">BW247_03195</name>
</gene>
<dbReference type="GO" id="GO:0004722">
    <property type="term" value="F:protein serine/threonine phosphatase activity"/>
    <property type="evidence" value="ECO:0007669"/>
    <property type="project" value="InterPro"/>
</dbReference>
<evidence type="ECO:0000313" key="3">
    <source>
        <dbReference type="Proteomes" id="UP000243807"/>
    </source>
</evidence>
<dbReference type="AlphaFoldDB" id="A0A1P8UEH0"/>
<keyword evidence="3" id="KW-1185">Reference proteome</keyword>
<dbReference type="Proteomes" id="UP000243807">
    <property type="component" value="Chromosome"/>
</dbReference>
<dbReference type="SUPFAM" id="SSF81606">
    <property type="entry name" value="PP2C-like"/>
    <property type="match status" value="1"/>
</dbReference>
<dbReference type="PROSITE" id="PS51746">
    <property type="entry name" value="PPM_2"/>
    <property type="match status" value="1"/>
</dbReference>
<evidence type="ECO:0000259" key="1">
    <source>
        <dbReference type="PROSITE" id="PS51746"/>
    </source>
</evidence>
<dbReference type="CDD" id="cd00143">
    <property type="entry name" value="PP2Cc"/>
    <property type="match status" value="1"/>
</dbReference>
<dbReference type="Gene3D" id="3.60.40.10">
    <property type="entry name" value="PPM-type phosphatase domain"/>
    <property type="match status" value="1"/>
</dbReference>
<dbReference type="STRING" id="1765967.BW247_03195"/>
<dbReference type="InterPro" id="IPR015655">
    <property type="entry name" value="PP2C"/>
</dbReference>
<dbReference type="SMART" id="SM00331">
    <property type="entry name" value="PP2C_SIG"/>
    <property type="match status" value="1"/>
</dbReference>
<sequence length="274" mass="30660">MTDPSEYEWHAVSDRGLVRQKNEDYVVADGKIGVFVLADGMGGHRGGEVASEIAAKTVLKHLQSKVPELLPGELDERVGYTGESVAAREAVIKANQEIYQTAQTQPQYEGMGTTLVVVAFYLDRMSVAHVGDSRLYRFRQGQLAQLTSDHTMRQELIDRGFYTENEAGNMIQRNLVTRALGVDTSVAVDVREDLVLPDDFYLMCSDGLYDMLDDEMIAAVIKEENSTENCAHKLVNMANSSGGKDNISVICIRKKSGHRTHNNNWIHRLLRRNR</sequence>
<dbReference type="InterPro" id="IPR001932">
    <property type="entry name" value="PPM-type_phosphatase-like_dom"/>
</dbReference>
<dbReference type="PANTHER" id="PTHR47992">
    <property type="entry name" value="PROTEIN PHOSPHATASE"/>
    <property type="match status" value="1"/>
</dbReference>
<dbReference type="EMBL" id="CP019434">
    <property type="protein sequence ID" value="APZ42220.1"/>
    <property type="molecule type" value="Genomic_DNA"/>
</dbReference>